<feature type="transmembrane region" description="Helical" evidence="1">
    <location>
        <begin position="130"/>
        <end position="150"/>
    </location>
</feature>
<evidence type="ECO:0000313" key="2">
    <source>
        <dbReference type="EMBL" id="CRL24998.1"/>
    </source>
</evidence>
<keyword evidence="3" id="KW-1185">Reference proteome</keyword>
<accession>A0A0G4PF98</accession>
<keyword evidence="1" id="KW-0812">Transmembrane</keyword>
<feature type="transmembrane region" description="Helical" evidence="1">
    <location>
        <begin position="55"/>
        <end position="77"/>
    </location>
</feature>
<dbReference type="Proteomes" id="UP000053732">
    <property type="component" value="Unassembled WGS sequence"/>
</dbReference>
<reference evidence="2 3" key="1">
    <citation type="journal article" date="2014" name="Nat. Commun.">
        <title>Multiple recent horizontal transfers of a large genomic region in cheese making fungi.</title>
        <authorList>
            <person name="Cheeseman K."/>
            <person name="Ropars J."/>
            <person name="Renault P."/>
            <person name="Dupont J."/>
            <person name="Gouzy J."/>
            <person name="Branca A."/>
            <person name="Abraham A.L."/>
            <person name="Ceppi M."/>
            <person name="Conseiller E."/>
            <person name="Debuchy R."/>
            <person name="Malagnac F."/>
            <person name="Goarin A."/>
            <person name="Silar P."/>
            <person name="Lacoste S."/>
            <person name="Sallet E."/>
            <person name="Bensimon A."/>
            <person name="Giraud T."/>
            <person name="Brygoo Y."/>
        </authorList>
    </citation>
    <scope>NUCLEOTIDE SEQUENCE [LARGE SCALE GENOMIC DNA]</scope>
    <source>
        <strain evidence="3">FM 013</strain>
    </source>
</reference>
<evidence type="ECO:0000313" key="3">
    <source>
        <dbReference type="Proteomes" id="UP000053732"/>
    </source>
</evidence>
<dbReference type="PANTHER" id="PTHR35395:SF1">
    <property type="entry name" value="DUF6536 DOMAIN-CONTAINING PROTEIN"/>
    <property type="match status" value="1"/>
</dbReference>
<dbReference type="AlphaFoldDB" id="A0A0G4PF98"/>
<dbReference type="EMBL" id="HG793146">
    <property type="protein sequence ID" value="CRL24998.1"/>
    <property type="molecule type" value="Genomic_DNA"/>
</dbReference>
<dbReference type="PANTHER" id="PTHR35395">
    <property type="entry name" value="DUF6536 DOMAIN-CONTAINING PROTEIN"/>
    <property type="match status" value="1"/>
</dbReference>
<proteinExistence type="predicted"/>
<sequence length="293" mass="32958">MVRHPNCRNDHEFEFVARACGYNGNDFISLPPWYILITVLQKRRDSFFCKSQHSFPLTMVVITCNLVKSAILFYMWFGMREAPTLTIGDATSSLLRRPDPYTKGGCILLSREAESMKRRRWGSAVSTRRWVFSISLGLMDIFACIAPLIYGVPQIKTGSTVWQATLGEVNPSTLIIGNHWPGTLIPIVIIANMSQLMFSFLYFASNCPLTAINIAAEWSGYAANRKGLRVSVSPSFSQHSDHFLSLPYRYAIPLMVVSALLHWLISHSLFIVGIDAYSPNMEGQQDNYILTCG</sequence>
<feature type="transmembrane region" description="Helical" evidence="1">
    <location>
        <begin position="250"/>
        <end position="274"/>
    </location>
</feature>
<evidence type="ECO:0000256" key="1">
    <source>
        <dbReference type="SAM" id="Phobius"/>
    </source>
</evidence>
<protein>
    <submittedName>
        <fullName evidence="2">Peptidase, cysteine peptidase active site</fullName>
    </submittedName>
</protein>
<name>A0A0G4PF98_PENC3</name>
<keyword evidence="1" id="KW-0472">Membrane</keyword>
<keyword evidence="1" id="KW-1133">Transmembrane helix</keyword>
<organism evidence="2 3">
    <name type="scientific">Penicillium camemberti (strain FM 013)</name>
    <dbReference type="NCBI Taxonomy" id="1429867"/>
    <lineage>
        <taxon>Eukaryota</taxon>
        <taxon>Fungi</taxon>
        <taxon>Dikarya</taxon>
        <taxon>Ascomycota</taxon>
        <taxon>Pezizomycotina</taxon>
        <taxon>Eurotiomycetes</taxon>
        <taxon>Eurotiomycetidae</taxon>
        <taxon>Eurotiales</taxon>
        <taxon>Aspergillaceae</taxon>
        <taxon>Penicillium</taxon>
    </lineage>
</organism>
<gene>
    <name evidence="2" type="ORF">PCAMFM013_S013g000241</name>
</gene>
<dbReference type="STRING" id="1429867.A0A0G4PF98"/>
<feature type="transmembrane region" description="Helical" evidence="1">
    <location>
        <begin position="184"/>
        <end position="204"/>
    </location>
</feature>